<dbReference type="EMBL" id="CP007032">
    <property type="protein sequence ID" value="AHF07004.1"/>
    <property type="molecule type" value="Genomic_DNA"/>
</dbReference>
<reference evidence="2 3" key="1">
    <citation type="submission" date="2013-12" db="EMBL/GenBank/DDBJ databases">
        <authorList>
            <consortium name="DOE Joint Genome Institute"/>
            <person name="Smidt H."/>
            <person name="Huntemann M."/>
            <person name="Han J."/>
            <person name="Chen A."/>
            <person name="Kyrpides N."/>
            <person name="Mavromatis K."/>
            <person name="Markowitz V."/>
            <person name="Palaniappan K."/>
            <person name="Ivanova N."/>
            <person name="Schaumberg A."/>
            <person name="Pati A."/>
            <person name="Liolios K."/>
            <person name="Nordberg H.P."/>
            <person name="Cantor M.N."/>
            <person name="Hua S.X."/>
            <person name="Woyke T."/>
        </authorList>
    </citation>
    <scope>NUCLEOTIDE SEQUENCE [LARGE SCALE GENOMIC DNA]</scope>
    <source>
        <strain evidence="3">DSM 15288</strain>
    </source>
</reference>
<protein>
    <recommendedName>
        <fullName evidence="1">Rhodanese domain-containing protein</fullName>
    </recommendedName>
</protein>
<dbReference type="AlphaFoldDB" id="W0ECS3"/>
<evidence type="ECO:0000259" key="1">
    <source>
        <dbReference type="PROSITE" id="PS50206"/>
    </source>
</evidence>
<keyword evidence="3" id="KW-1185">Reference proteome</keyword>
<gene>
    <name evidence="2" type="ORF">DESME_07945</name>
</gene>
<dbReference type="HOGENOM" id="CLU_926611_0_0_9"/>
<name>W0ECS3_9FIRM</name>
<dbReference type="InterPro" id="IPR014997">
    <property type="entry name" value="DUF1847"/>
</dbReference>
<dbReference type="Pfam" id="PF00581">
    <property type="entry name" value="Rhodanese"/>
    <property type="match status" value="1"/>
</dbReference>
<dbReference type="CDD" id="cd00158">
    <property type="entry name" value="RHOD"/>
    <property type="match status" value="1"/>
</dbReference>
<dbReference type="OrthoDB" id="9795204at2"/>
<dbReference type="Gene3D" id="3.40.250.10">
    <property type="entry name" value="Rhodanese-like domain"/>
    <property type="match status" value="1"/>
</dbReference>
<dbReference type="STRING" id="871968.DESME_07945"/>
<dbReference type="PANTHER" id="PTHR43031:SF17">
    <property type="entry name" value="SULFURTRANSFERASE YTWF-RELATED"/>
    <property type="match status" value="1"/>
</dbReference>
<dbReference type="RefSeq" id="WP_006717031.1">
    <property type="nucleotide sequence ID" value="NZ_CP007032.1"/>
</dbReference>
<dbReference type="Proteomes" id="UP000010847">
    <property type="component" value="Chromosome"/>
</dbReference>
<dbReference type="InterPro" id="IPR050229">
    <property type="entry name" value="GlpE_sulfurtransferase"/>
</dbReference>
<dbReference type="Pfam" id="PF08901">
    <property type="entry name" value="DUF1847"/>
    <property type="match status" value="1"/>
</dbReference>
<evidence type="ECO:0000313" key="2">
    <source>
        <dbReference type="EMBL" id="AHF07004.1"/>
    </source>
</evidence>
<dbReference type="eggNOG" id="COG0607">
    <property type="taxonomic scope" value="Bacteria"/>
</dbReference>
<evidence type="ECO:0000313" key="3">
    <source>
        <dbReference type="Proteomes" id="UP000010847"/>
    </source>
</evidence>
<dbReference type="InterPro" id="IPR001763">
    <property type="entry name" value="Rhodanese-like_dom"/>
</dbReference>
<feature type="domain" description="Rhodanese" evidence="1">
    <location>
        <begin position="214"/>
        <end position="300"/>
    </location>
</feature>
<proteinExistence type="predicted"/>
<dbReference type="SUPFAM" id="SSF52821">
    <property type="entry name" value="Rhodanese/Cell cycle control phosphatase"/>
    <property type="match status" value="1"/>
</dbReference>
<dbReference type="KEGG" id="dmt:DESME_07945"/>
<dbReference type="PROSITE" id="PS50206">
    <property type="entry name" value="RHODANESE_3"/>
    <property type="match status" value="1"/>
</dbReference>
<dbReference type="PANTHER" id="PTHR43031">
    <property type="entry name" value="FAD-DEPENDENT OXIDOREDUCTASE"/>
    <property type="match status" value="1"/>
</dbReference>
<sequence length="300" mass="33898">MDCTRCLSKGCRTLSPCVDRRLDYFENYTTEDNQDFTRAASALIDGGRAGTLNRLEEITEFVKLKDYQKIGVAYCFGMEKEATLLRDYLIQHTGLKPVMVSCTVDGIKESELDTQKTNSTVSCNPLGQANILNSSGVEFTILMGLCLGHDILIQKYLTMDFTTFVVKDRVLEHNPILALPGYKTAEDLFVESLPRDFNLIKMDEFITKLKNGKSPEDFYLLDLRGPEVFQENSISGSINCLLNELPERYRTLFPDKHKEIIVYCNGGMQSLYGVMYLALKGYTHVKSLSGGYSKYRAQTV</sequence>
<accession>W0ECS3</accession>
<dbReference type="InterPro" id="IPR036873">
    <property type="entry name" value="Rhodanese-like_dom_sf"/>
</dbReference>
<organism evidence="2 3">
    <name type="scientific">Desulfitobacterium metallireducens DSM 15288</name>
    <dbReference type="NCBI Taxonomy" id="871968"/>
    <lineage>
        <taxon>Bacteria</taxon>
        <taxon>Bacillati</taxon>
        <taxon>Bacillota</taxon>
        <taxon>Clostridia</taxon>
        <taxon>Eubacteriales</taxon>
        <taxon>Desulfitobacteriaceae</taxon>
        <taxon>Desulfitobacterium</taxon>
    </lineage>
</organism>
<dbReference type="eggNOG" id="COG4887">
    <property type="taxonomic scope" value="Bacteria"/>
</dbReference>
<dbReference type="SMART" id="SM00450">
    <property type="entry name" value="RHOD"/>
    <property type="match status" value="1"/>
</dbReference>